<sequence length="70" mass="7582">MAERKKLPIWAQAGRAVALLAVLVLFVSAYFVSTGTPQEVLTWERIGSSAFGIAVMGVALLFMGRAQTRK</sequence>
<accession>A0A1C0AKE8</accession>
<reference evidence="2" key="1">
    <citation type="submission" date="2016-07" db="EMBL/GenBank/DDBJ databases">
        <authorList>
            <person name="Florea S."/>
            <person name="Webb J.S."/>
            <person name="Jaromczyk J."/>
            <person name="Schardl C.L."/>
        </authorList>
    </citation>
    <scope>NUCLEOTIDE SEQUENCE [LARGE SCALE GENOMIC DNA]</scope>
    <source>
        <strain evidence="2">IPBSL-7</strain>
    </source>
</reference>
<keyword evidence="2" id="KW-1185">Reference proteome</keyword>
<protein>
    <submittedName>
        <fullName evidence="1">Uncharacterized protein</fullName>
    </submittedName>
</protein>
<evidence type="ECO:0000313" key="1">
    <source>
        <dbReference type="EMBL" id="OCL33006.1"/>
    </source>
</evidence>
<dbReference type="RefSeq" id="WP_068752112.1">
    <property type="nucleotide sequence ID" value="NZ_LR214441.1"/>
</dbReference>
<comment type="caution">
    <text evidence="1">The sequence shown here is derived from an EMBL/GenBank/DDBJ whole genome shotgun (WGS) entry which is preliminary data.</text>
</comment>
<proteinExistence type="predicted"/>
<dbReference type="AlphaFoldDB" id="A0A1C0AKE8"/>
<name>A0A1C0AKE8_9ACTN</name>
<organism evidence="1 2">
    <name type="scientific">Tessaracoccus lapidicaptus</name>
    <dbReference type="NCBI Taxonomy" id="1427523"/>
    <lineage>
        <taxon>Bacteria</taxon>
        <taxon>Bacillati</taxon>
        <taxon>Actinomycetota</taxon>
        <taxon>Actinomycetes</taxon>
        <taxon>Propionibacteriales</taxon>
        <taxon>Propionibacteriaceae</taxon>
        <taxon>Tessaracoccus</taxon>
    </lineage>
</organism>
<dbReference type="Proteomes" id="UP000093501">
    <property type="component" value="Unassembled WGS sequence"/>
</dbReference>
<evidence type="ECO:0000313" key="2">
    <source>
        <dbReference type="Proteomes" id="UP000093501"/>
    </source>
</evidence>
<gene>
    <name evidence="1" type="ORF">BCR15_06905</name>
</gene>
<dbReference type="EMBL" id="MBQD01000023">
    <property type="protein sequence ID" value="OCL33006.1"/>
    <property type="molecule type" value="Genomic_DNA"/>
</dbReference>